<protein>
    <submittedName>
        <fullName evidence="6">TetR/AcrR family transcriptional regulator</fullName>
    </submittedName>
</protein>
<evidence type="ECO:0000256" key="2">
    <source>
        <dbReference type="ARBA" id="ARBA00023125"/>
    </source>
</evidence>
<evidence type="ECO:0000256" key="4">
    <source>
        <dbReference type="PROSITE-ProRule" id="PRU00335"/>
    </source>
</evidence>
<dbReference type="Proteomes" id="UP000664122">
    <property type="component" value="Unassembled WGS sequence"/>
</dbReference>
<dbReference type="Pfam" id="PF00440">
    <property type="entry name" value="TetR_N"/>
    <property type="match status" value="1"/>
</dbReference>
<dbReference type="Gene3D" id="1.10.10.60">
    <property type="entry name" value="Homeodomain-like"/>
    <property type="match status" value="1"/>
</dbReference>
<dbReference type="PROSITE" id="PS50977">
    <property type="entry name" value="HTH_TETR_2"/>
    <property type="match status" value="1"/>
</dbReference>
<dbReference type="PANTHER" id="PTHR30055:SF234">
    <property type="entry name" value="HTH-TYPE TRANSCRIPTIONAL REGULATOR BETI"/>
    <property type="match status" value="1"/>
</dbReference>
<dbReference type="InterPro" id="IPR050109">
    <property type="entry name" value="HTH-type_TetR-like_transc_reg"/>
</dbReference>
<evidence type="ECO:0000313" key="7">
    <source>
        <dbReference type="Proteomes" id="UP000664122"/>
    </source>
</evidence>
<accession>A0A939JVE6</accession>
<feature type="DNA-binding region" description="H-T-H motif" evidence="4">
    <location>
        <begin position="103"/>
        <end position="122"/>
    </location>
</feature>
<sequence>MACPRYQHHLSTFHIDVCGIPVGGSFALQKAIDSKMKMKSHSGNEVTMTSTATAEMNVETPRLRFADFVVDEAASGRKRERTEAAIVAAVCQILDHTPLSGLTIAEICSVAGVANGTFYLYFTDRSDLIGRALLRFVDFVQNTMRLAGRAAGGDRIWNATATYYDLVAANPGLMRGLMNHSDDLPEATQAFQKLNHEWITAVVASLRRRPAMAALPSDELFRRAYALGGMIDQYLSALLLNRDPDLQRLSGDRDTTVNTLVALWKKGLLA</sequence>
<evidence type="ECO:0000313" key="6">
    <source>
        <dbReference type="EMBL" id="MBO0661897.1"/>
    </source>
</evidence>
<dbReference type="RefSeq" id="WP_207256672.1">
    <property type="nucleotide sequence ID" value="NZ_JAFMPP010000003.1"/>
</dbReference>
<feature type="domain" description="HTH tetR-type" evidence="5">
    <location>
        <begin position="80"/>
        <end position="140"/>
    </location>
</feature>
<dbReference type="SUPFAM" id="SSF46689">
    <property type="entry name" value="Homeodomain-like"/>
    <property type="match status" value="1"/>
</dbReference>
<dbReference type="InterPro" id="IPR001647">
    <property type="entry name" value="HTH_TetR"/>
</dbReference>
<comment type="caution">
    <text evidence="6">The sequence shown here is derived from an EMBL/GenBank/DDBJ whole genome shotgun (WGS) entry which is preliminary data.</text>
</comment>
<dbReference type="InterPro" id="IPR036271">
    <property type="entry name" value="Tet_transcr_reg_TetR-rel_C_sf"/>
</dbReference>
<evidence type="ECO:0000256" key="3">
    <source>
        <dbReference type="ARBA" id="ARBA00023163"/>
    </source>
</evidence>
<dbReference type="SUPFAM" id="SSF48498">
    <property type="entry name" value="Tetracyclin repressor-like, C-terminal domain"/>
    <property type="match status" value="1"/>
</dbReference>
<name>A0A939JVE6_9HYPH</name>
<keyword evidence="3" id="KW-0804">Transcription</keyword>
<evidence type="ECO:0000256" key="1">
    <source>
        <dbReference type="ARBA" id="ARBA00023015"/>
    </source>
</evidence>
<reference evidence="6" key="1">
    <citation type="submission" date="2021-03" db="EMBL/GenBank/DDBJ databases">
        <title>Whole genome sequence of Jiella sp. CQZ9-1.</title>
        <authorList>
            <person name="Tuo L."/>
        </authorList>
    </citation>
    <scope>NUCLEOTIDE SEQUENCE</scope>
    <source>
        <strain evidence="6">CQZ9-1</strain>
    </source>
</reference>
<organism evidence="6 7">
    <name type="scientific">Jiella flava</name>
    <dbReference type="NCBI Taxonomy" id="2816857"/>
    <lineage>
        <taxon>Bacteria</taxon>
        <taxon>Pseudomonadati</taxon>
        <taxon>Pseudomonadota</taxon>
        <taxon>Alphaproteobacteria</taxon>
        <taxon>Hyphomicrobiales</taxon>
        <taxon>Aurantimonadaceae</taxon>
        <taxon>Jiella</taxon>
    </lineage>
</organism>
<dbReference type="Gene3D" id="1.10.357.10">
    <property type="entry name" value="Tetracycline Repressor, domain 2"/>
    <property type="match status" value="1"/>
</dbReference>
<keyword evidence="7" id="KW-1185">Reference proteome</keyword>
<keyword evidence="2 4" id="KW-0238">DNA-binding</keyword>
<dbReference type="EMBL" id="JAFMPP010000003">
    <property type="protein sequence ID" value="MBO0661897.1"/>
    <property type="molecule type" value="Genomic_DNA"/>
</dbReference>
<evidence type="ECO:0000259" key="5">
    <source>
        <dbReference type="PROSITE" id="PS50977"/>
    </source>
</evidence>
<gene>
    <name evidence="6" type="ORF">J1C48_04860</name>
</gene>
<dbReference type="AlphaFoldDB" id="A0A939JVE6"/>
<keyword evidence="1" id="KW-0805">Transcription regulation</keyword>
<proteinExistence type="predicted"/>
<dbReference type="InterPro" id="IPR009057">
    <property type="entry name" value="Homeodomain-like_sf"/>
</dbReference>
<dbReference type="PANTHER" id="PTHR30055">
    <property type="entry name" value="HTH-TYPE TRANSCRIPTIONAL REGULATOR RUTR"/>
    <property type="match status" value="1"/>
</dbReference>
<dbReference type="GO" id="GO:0000976">
    <property type="term" value="F:transcription cis-regulatory region binding"/>
    <property type="evidence" value="ECO:0007669"/>
    <property type="project" value="TreeGrafter"/>
</dbReference>
<dbReference type="GO" id="GO:0003700">
    <property type="term" value="F:DNA-binding transcription factor activity"/>
    <property type="evidence" value="ECO:0007669"/>
    <property type="project" value="TreeGrafter"/>
</dbReference>